<feature type="transmembrane region" description="Helical" evidence="1">
    <location>
        <begin position="55"/>
        <end position="75"/>
    </location>
</feature>
<gene>
    <name evidence="3" type="ORF">WMO43_10675</name>
</gene>
<keyword evidence="4" id="KW-1185">Reference proteome</keyword>
<accession>A0ABV1HFM9</accession>
<dbReference type="InterPro" id="IPR027783">
    <property type="entry name" value="Bacterial_PH-related"/>
</dbReference>
<name>A0ABV1HFM9_9FIRM</name>
<protein>
    <recommendedName>
        <fullName evidence="2">Bacterial Pleckstrin homology domain-containing protein</fullName>
    </recommendedName>
</protein>
<sequence length="295" mass="33409">MNVSIIIAVCYYIVLIAQFGIMWKAKNPGENEIFSITVPNEKLENEEIKGVQKKYMTMLGIFTVIFVAAPAVMFGTDNGTVQVLLWMILFLLLVVCSYLPYWVANARVKTLKAEHHYMDGCSLPQIDEQWRHGIFYYNPGDTRLNGEKKIGVGTCINHAKPMGKFLSVLAWVLIALLLVFGVYLVRAQSLPLTLTYKDGVLESGQTRTNYTIDVDTMQFIMFLDKLPSNSKVFGTGMDNLQRGIYNVEGFGECRMNVNPQNQAFILIQTEDGCYIFSADKDEKTSEVYQQLKDDL</sequence>
<organism evidence="3 4">
    <name type="scientific">Maccoyibacter intestinihominis</name>
    <dbReference type="NCBI Taxonomy" id="3133499"/>
    <lineage>
        <taxon>Bacteria</taxon>
        <taxon>Bacillati</taxon>
        <taxon>Bacillota</taxon>
        <taxon>Clostridia</taxon>
        <taxon>Lachnospirales</taxon>
        <taxon>Lachnospiraceae</taxon>
        <taxon>Maccoyibacter</taxon>
    </lineage>
</organism>
<keyword evidence="1" id="KW-1133">Transmembrane helix</keyword>
<feature type="domain" description="Bacterial Pleckstrin homology" evidence="2">
    <location>
        <begin position="211"/>
        <end position="286"/>
    </location>
</feature>
<feature type="transmembrane region" description="Helical" evidence="1">
    <location>
        <begin position="165"/>
        <end position="185"/>
    </location>
</feature>
<dbReference type="Pfam" id="PF10882">
    <property type="entry name" value="bPH_5"/>
    <property type="match status" value="1"/>
</dbReference>
<feature type="transmembrane region" description="Helical" evidence="1">
    <location>
        <begin position="81"/>
        <end position="103"/>
    </location>
</feature>
<reference evidence="3 4" key="1">
    <citation type="submission" date="2024-03" db="EMBL/GenBank/DDBJ databases">
        <title>Human intestinal bacterial collection.</title>
        <authorList>
            <person name="Pauvert C."/>
            <person name="Hitch T.C.A."/>
            <person name="Clavel T."/>
        </authorList>
    </citation>
    <scope>NUCLEOTIDE SEQUENCE [LARGE SCALE GENOMIC DNA]</scope>
    <source>
        <strain evidence="3 4">CLA-AA-H185</strain>
    </source>
</reference>
<comment type="caution">
    <text evidence="3">The sequence shown here is derived from an EMBL/GenBank/DDBJ whole genome shotgun (WGS) entry which is preliminary data.</text>
</comment>
<keyword evidence="1" id="KW-0472">Membrane</keyword>
<dbReference type="EMBL" id="JBBMEX010000011">
    <property type="protein sequence ID" value="MEQ2558325.1"/>
    <property type="molecule type" value="Genomic_DNA"/>
</dbReference>
<evidence type="ECO:0000256" key="1">
    <source>
        <dbReference type="SAM" id="Phobius"/>
    </source>
</evidence>
<evidence type="ECO:0000259" key="2">
    <source>
        <dbReference type="Pfam" id="PF10882"/>
    </source>
</evidence>
<evidence type="ECO:0000313" key="3">
    <source>
        <dbReference type="EMBL" id="MEQ2558325.1"/>
    </source>
</evidence>
<dbReference type="Proteomes" id="UP001454489">
    <property type="component" value="Unassembled WGS sequence"/>
</dbReference>
<keyword evidence="1" id="KW-0812">Transmembrane</keyword>
<proteinExistence type="predicted"/>
<evidence type="ECO:0000313" key="4">
    <source>
        <dbReference type="Proteomes" id="UP001454489"/>
    </source>
</evidence>
<feature type="transmembrane region" description="Helical" evidence="1">
    <location>
        <begin position="6"/>
        <end position="23"/>
    </location>
</feature>
<dbReference type="RefSeq" id="WP_353531158.1">
    <property type="nucleotide sequence ID" value="NZ_JBBMEX010000011.1"/>
</dbReference>